<evidence type="ECO:0000256" key="7">
    <source>
        <dbReference type="ARBA" id="ARBA00022962"/>
    </source>
</evidence>
<keyword evidence="7 12" id="KW-0315">Glutamine amidotransferase</keyword>
<evidence type="ECO:0000256" key="6">
    <source>
        <dbReference type="ARBA" id="ARBA00022801"/>
    </source>
</evidence>
<evidence type="ECO:0000256" key="8">
    <source>
        <dbReference type="ARBA" id="ARBA00023102"/>
    </source>
</evidence>
<evidence type="ECO:0000256" key="4">
    <source>
        <dbReference type="ARBA" id="ARBA00022490"/>
    </source>
</evidence>
<evidence type="ECO:0000256" key="3">
    <source>
        <dbReference type="ARBA" id="ARBA00011152"/>
    </source>
</evidence>
<dbReference type="InterPro" id="IPR029062">
    <property type="entry name" value="Class_I_gatase-like"/>
</dbReference>
<evidence type="ECO:0000256" key="9">
    <source>
        <dbReference type="ARBA" id="ARBA00023239"/>
    </source>
</evidence>
<dbReference type="InterPro" id="IPR010139">
    <property type="entry name" value="Imidazole-glycPsynth_HisH"/>
</dbReference>
<keyword evidence="16" id="KW-1185">Reference proteome</keyword>
<dbReference type="RefSeq" id="WP_090439097.1">
    <property type="nucleotide sequence ID" value="NZ_FOHU01000002.1"/>
</dbReference>
<feature type="active site" evidence="12 13">
    <location>
        <position position="181"/>
    </location>
</feature>
<keyword evidence="9 12" id="KW-0456">Lyase</keyword>
<keyword evidence="4 12" id="KW-0963">Cytoplasm</keyword>
<dbReference type="CDD" id="cd01748">
    <property type="entry name" value="GATase1_IGP_Synthase"/>
    <property type="match status" value="1"/>
</dbReference>
<dbReference type="FunFam" id="3.40.50.880:FF:000009">
    <property type="entry name" value="Imidazole glycerol phosphate synthase subunit HisH"/>
    <property type="match status" value="1"/>
</dbReference>
<evidence type="ECO:0000256" key="10">
    <source>
        <dbReference type="ARBA" id="ARBA00047838"/>
    </source>
</evidence>
<comment type="pathway">
    <text evidence="2 12">Amino-acid biosynthesis; L-histidine biosynthesis; L-histidine from 5-phospho-alpha-D-ribose 1-diphosphate: step 5/9.</text>
</comment>
<evidence type="ECO:0000313" key="16">
    <source>
        <dbReference type="Proteomes" id="UP000199568"/>
    </source>
</evidence>
<comment type="subcellular location">
    <subcellularLocation>
        <location evidence="1 12">Cytoplasm</location>
    </subcellularLocation>
</comment>
<keyword evidence="8 12" id="KW-0368">Histidine biosynthesis</keyword>
<evidence type="ECO:0000256" key="5">
    <source>
        <dbReference type="ARBA" id="ARBA00022605"/>
    </source>
</evidence>
<feature type="domain" description="Glutamine amidotransferase" evidence="14">
    <location>
        <begin position="13"/>
        <end position="196"/>
    </location>
</feature>
<dbReference type="STRING" id="426128.SAMN05660297_00592"/>
<dbReference type="Pfam" id="PF00117">
    <property type="entry name" value="GATase"/>
    <property type="match status" value="1"/>
</dbReference>
<comment type="catalytic activity">
    <reaction evidence="11 12">
        <text>L-glutamine + H2O = L-glutamate + NH4(+)</text>
        <dbReference type="Rhea" id="RHEA:15889"/>
        <dbReference type="ChEBI" id="CHEBI:15377"/>
        <dbReference type="ChEBI" id="CHEBI:28938"/>
        <dbReference type="ChEBI" id="CHEBI:29985"/>
        <dbReference type="ChEBI" id="CHEBI:58359"/>
        <dbReference type="EC" id="3.5.1.2"/>
    </reaction>
</comment>
<dbReference type="UniPathway" id="UPA00031">
    <property type="reaction ID" value="UER00010"/>
</dbReference>
<comment type="subunit">
    <text evidence="3 12">Heterodimer of HisH and HisF.</text>
</comment>
<dbReference type="EC" id="4.3.2.10" evidence="12"/>
<evidence type="ECO:0000256" key="1">
    <source>
        <dbReference type="ARBA" id="ARBA00004496"/>
    </source>
</evidence>
<evidence type="ECO:0000256" key="11">
    <source>
        <dbReference type="ARBA" id="ARBA00049534"/>
    </source>
</evidence>
<evidence type="ECO:0000256" key="13">
    <source>
        <dbReference type="PIRSR" id="PIRSR000495-1"/>
    </source>
</evidence>
<comment type="catalytic activity">
    <reaction evidence="10 12">
        <text>5-[(5-phospho-1-deoxy-D-ribulos-1-ylimino)methylamino]-1-(5-phospho-beta-D-ribosyl)imidazole-4-carboxamide + L-glutamine = D-erythro-1-(imidazol-4-yl)glycerol 3-phosphate + 5-amino-1-(5-phospho-beta-D-ribosyl)imidazole-4-carboxamide + L-glutamate + H(+)</text>
        <dbReference type="Rhea" id="RHEA:24793"/>
        <dbReference type="ChEBI" id="CHEBI:15378"/>
        <dbReference type="ChEBI" id="CHEBI:29985"/>
        <dbReference type="ChEBI" id="CHEBI:58278"/>
        <dbReference type="ChEBI" id="CHEBI:58359"/>
        <dbReference type="ChEBI" id="CHEBI:58475"/>
        <dbReference type="ChEBI" id="CHEBI:58525"/>
        <dbReference type="EC" id="4.3.2.10"/>
    </reaction>
</comment>
<gene>
    <name evidence="12" type="primary">hisH</name>
    <name evidence="15" type="ORF">SAMN05660297_00592</name>
</gene>
<sequence length="201" mass="22588">MIGIINYGMGNLRSVEKAFHMMGYEAFVSDNVEELKKAKALIIPGVGAFYDAMKNLKERGLEEEILKAVEKGKPVLGICLGMQILFSYGYEVDKIQGLGIMEGNIVKMPKDLKVPHMGWNQLDITEESQLLKGIHQESYVYFVHSYYLETQEAWVVKATAEYGRPIPAVVEKGNIYGLQFHPEKSGNIGLQILKNFGELVK</sequence>
<dbReference type="SUPFAM" id="SSF52317">
    <property type="entry name" value="Class I glutamine amidotransferase-like"/>
    <property type="match status" value="1"/>
</dbReference>
<name>A0A1H9ZJV5_9FIRM</name>
<dbReference type="PANTHER" id="PTHR42701:SF1">
    <property type="entry name" value="IMIDAZOLE GLYCEROL PHOSPHATE SYNTHASE SUBUNIT HISH"/>
    <property type="match status" value="1"/>
</dbReference>
<protein>
    <recommendedName>
        <fullName evidence="12">Imidazole glycerol phosphate synthase subunit HisH</fullName>
        <ecNumber evidence="12">4.3.2.10</ecNumber>
    </recommendedName>
    <alternativeName>
        <fullName evidence="12">IGP synthase glutaminase subunit</fullName>
        <ecNumber evidence="12">3.5.1.2</ecNumber>
    </alternativeName>
    <alternativeName>
        <fullName evidence="12">IGP synthase subunit HisH</fullName>
    </alternativeName>
    <alternativeName>
        <fullName evidence="12">ImGP synthase subunit HisH</fullName>
        <shortName evidence="12">IGPS subunit HisH</shortName>
    </alternativeName>
</protein>
<evidence type="ECO:0000259" key="14">
    <source>
        <dbReference type="Pfam" id="PF00117"/>
    </source>
</evidence>
<dbReference type="EC" id="3.5.1.2" evidence="12"/>
<dbReference type="Proteomes" id="UP000199568">
    <property type="component" value="Unassembled WGS sequence"/>
</dbReference>
<dbReference type="HAMAP" id="MF_00278">
    <property type="entry name" value="HisH"/>
    <property type="match status" value="1"/>
</dbReference>
<evidence type="ECO:0000313" key="15">
    <source>
        <dbReference type="EMBL" id="SES81884.1"/>
    </source>
</evidence>
<dbReference type="NCBIfam" id="TIGR01855">
    <property type="entry name" value="IMP_synth_hisH"/>
    <property type="match status" value="1"/>
</dbReference>
<feature type="active site" evidence="12 13">
    <location>
        <position position="183"/>
    </location>
</feature>
<comment type="function">
    <text evidence="12">IGPS catalyzes the conversion of PRFAR and glutamine to IGP, AICAR and glutamate. The HisH subunit catalyzes the hydrolysis of glutamine to glutamate and ammonia as part of the synthesis of IGP and AICAR. The resulting ammonia molecule is channeled to the active site of HisF.</text>
</comment>
<dbReference type="Gene3D" id="3.40.50.880">
    <property type="match status" value="1"/>
</dbReference>
<keyword evidence="15" id="KW-0808">Transferase</keyword>
<dbReference type="OrthoDB" id="9807137at2"/>
<dbReference type="GO" id="GO:0000107">
    <property type="term" value="F:imidazoleglycerol-phosphate synthase activity"/>
    <property type="evidence" value="ECO:0007669"/>
    <property type="project" value="UniProtKB-UniRule"/>
</dbReference>
<reference evidence="15 16" key="1">
    <citation type="submission" date="2016-10" db="EMBL/GenBank/DDBJ databases">
        <authorList>
            <person name="de Groot N.N."/>
        </authorList>
    </citation>
    <scope>NUCLEOTIDE SEQUENCE [LARGE SCALE GENOMIC DNA]</scope>
    <source>
        <strain evidence="15 16">DSM 18979</strain>
    </source>
</reference>
<evidence type="ECO:0000256" key="12">
    <source>
        <dbReference type="HAMAP-Rule" id="MF_00278"/>
    </source>
</evidence>
<proteinExistence type="inferred from homology"/>
<keyword evidence="5 12" id="KW-0028">Amino-acid biosynthesis</keyword>
<dbReference type="GO" id="GO:0004359">
    <property type="term" value="F:glutaminase activity"/>
    <property type="evidence" value="ECO:0007669"/>
    <property type="project" value="UniProtKB-EC"/>
</dbReference>
<dbReference type="GO" id="GO:0005737">
    <property type="term" value="C:cytoplasm"/>
    <property type="evidence" value="ECO:0007669"/>
    <property type="project" value="UniProtKB-SubCell"/>
</dbReference>
<dbReference type="GO" id="GO:0000105">
    <property type="term" value="P:L-histidine biosynthetic process"/>
    <property type="evidence" value="ECO:0007669"/>
    <property type="project" value="UniProtKB-UniRule"/>
</dbReference>
<dbReference type="EMBL" id="FOHU01000002">
    <property type="protein sequence ID" value="SES81884.1"/>
    <property type="molecule type" value="Genomic_DNA"/>
</dbReference>
<dbReference type="PROSITE" id="PS51274">
    <property type="entry name" value="GATASE_COBBQ"/>
    <property type="match status" value="1"/>
</dbReference>
<feature type="active site" description="Nucleophile" evidence="12 13">
    <location>
        <position position="79"/>
    </location>
</feature>
<dbReference type="PANTHER" id="PTHR42701">
    <property type="entry name" value="IMIDAZOLE GLYCEROL PHOSPHATE SYNTHASE SUBUNIT HISH"/>
    <property type="match status" value="1"/>
</dbReference>
<dbReference type="PROSITE" id="PS51273">
    <property type="entry name" value="GATASE_TYPE_1"/>
    <property type="match status" value="1"/>
</dbReference>
<organism evidence="15 16">
    <name type="scientific">Natronincola peptidivorans</name>
    <dbReference type="NCBI Taxonomy" id="426128"/>
    <lineage>
        <taxon>Bacteria</taxon>
        <taxon>Bacillati</taxon>
        <taxon>Bacillota</taxon>
        <taxon>Clostridia</taxon>
        <taxon>Peptostreptococcales</taxon>
        <taxon>Natronincolaceae</taxon>
        <taxon>Natronincola</taxon>
    </lineage>
</organism>
<dbReference type="AlphaFoldDB" id="A0A1H9ZJV5"/>
<dbReference type="InterPro" id="IPR017926">
    <property type="entry name" value="GATASE"/>
</dbReference>
<evidence type="ECO:0000256" key="2">
    <source>
        <dbReference type="ARBA" id="ARBA00005091"/>
    </source>
</evidence>
<dbReference type="GO" id="GO:0016829">
    <property type="term" value="F:lyase activity"/>
    <property type="evidence" value="ECO:0007669"/>
    <property type="project" value="UniProtKB-KW"/>
</dbReference>
<dbReference type="PIRSF" id="PIRSF000495">
    <property type="entry name" value="Amidotransf_hisH"/>
    <property type="match status" value="1"/>
</dbReference>
<keyword evidence="6 12" id="KW-0378">Hydrolase</keyword>
<accession>A0A1H9ZJV5</accession>